<keyword evidence="4" id="KW-1185">Reference proteome</keyword>
<organism evidence="3 4">
    <name type="scientific">Choanephora cucurbitarum</name>
    <dbReference type="NCBI Taxonomy" id="101091"/>
    <lineage>
        <taxon>Eukaryota</taxon>
        <taxon>Fungi</taxon>
        <taxon>Fungi incertae sedis</taxon>
        <taxon>Mucoromycota</taxon>
        <taxon>Mucoromycotina</taxon>
        <taxon>Mucoromycetes</taxon>
        <taxon>Mucorales</taxon>
        <taxon>Mucorineae</taxon>
        <taxon>Choanephoraceae</taxon>
        <taxon>Choanephoroideae</taxon>
        <taxon>Choanephora</taxon>
    </lineage>
</organism>
<dbReference type="InParanoid" id="A0A1C7N3S7"/>
<proteinExistence type="predicted"/>
<dbReference type="EMBL" id="LUGH01000606">
    <property type="protein sequence ID" value="OBZ83772.1"/>
    <property type="molecule type" value="Genomic_DNA"/>
</dbReference>
<evidence type="ECO:0000256" key="1">
    <source>
        <dbReference type="SAM" id="MobiDB-lite"/>
    </source>
</evidence>
<feature type="compositionally biased region" description="Low complexity" evidence="1">
    <location>
        <begin position="139"/>
        <end position="161"/>
    </location>
</feature>
<gene>
    <name evidence="3" type="ORF">A0J61_08176</name>
</gene>
<dbReference type="PANTHER" id="PTHR47349:SF1">
    <property type="entry name" value="AER328WP"/>
    <property type="match status" value="1"/>
</dbReference>
<comment type="caution">
    <text evidence="3">The sequence shown here is derived from an EMBL/GenBank/DDBJ whole genome shotgun (WGS) entry which is preliminary data.</text>
</comment>
<accession>A0A1C7N3S7</accession>
<feature type="region of interest" description="Disordered" evidence="1">
    <location>
        <begin position="135"/>
        <end position="170"/>
    </location>
</feature>
<evidence type="ECO:0000259" key="2">
    <source>
        <dbReference type="Pfam" id="PF26147"/>
    </source>
</evidence>
<reference evidence="3 4" key="1">
    <citation type="submission" date="2016-03" db="EMBL/GenBank/DDBJ databases">
        <title>Choanephora cucurbitarum.</title>
        <authorList>
            <person name="Min B."/>
            <person name="Park H."/>
            <person name="Park J.-H."/>
            <person name="Shin H.-D."/>
            <person name="Choi I.-G."/>
        </authorList>
    </citation>
    <scope>NUCLEOTIDE SEQUENCE [LARGE SCALE GENOMIC DNA]</scope>
    <source>
        <strain evidence="3 4">KUS-F28377</strain>
    </source>
</reference>
<name>A0A1C7N3S7_9FUNG</name>
<dbReference type="OrthoDB" id="5598028at2759"/>
<dbReference type="Proteomes" id="UP000093000">
    <property type="component" value="Unassembled WGS sequence"/>
</dbReference>
<dbReference type="InterPro" id="IPR058934">
    <property type="entry name" value="YMC020W-like"/>
</dbReference>
<feature type="domain" description="YMC020W-like alpha/beta hydrolase" evidence="2">
    <location>
        <begin position="388"/>
        <end position="731"/>
    </location>
</feature>
<evidence type="ECO:0000313" key="4">
    <source>
        <dbReference type="Proteomes" id="UP000093000"/>
    </source>
</evidence>
<dbReference type="AlphaFoldDB" id="A0A1C7N3S7"/>
<dbReference type="Pfam" id="PF26147">
    <property type="entry name" value="AB_HYDROLASE_YMC0-YMC35"/>
    <property type="match status" value="1"/>
</dbReference>
<sequence length="776" mass="86383">MISTKVIPIAKATSINVVSDDRTMFVQEPTGLSIESEPLRSASISLSIELAKKNMSLPEHQKPHTPIVIPTGNSLLQRMAHSPKAAVATFSTSVSANGNMMYHEPLCQQEEIDSRSTSAAIESLVKRIKEEEGTSLNATHQCSSVSTESSSSLSTPKISQQVDETDISKQDSTTCHKGFWAWLGFPVANNTKEKAKGVEGNTPSLATEPIQIPNAQGNKTVNSTASSSWSSFLFTTQATTIDKAQFKPEEASNILQKPLDFEEPSLRKVNKLPNSPIPNNRRFSVQQPIAIKAISLRHSVSVSSLDDPKPAKKKINKVLPLFESQFLRASPSLSPPSSPPKQPTCINLILTNLSNAFQSMMQQAQPPEGTSSWIEKRMKMKFSNFVEELKQAQQHEHQLIDKRIVIVGVHGWFPMKLVRSMIGEPTGTSIKFCEQMALGVRKYFEREHQVMLPLSAITVVPLEGEGKVEDRVNQLYAKLIENSEWLEAVSSADVVLWATHSQGTPVSVMLLQRLLERGHIQLIRQSLSVLAMAGISHGPFPALKGNLIVKYFEADAARELFEFMDHSSPISIKFRQSLEYILECGVKLVSTGSMQDQVVPLYSSIMHAVNHPNILRSIYIDGHIYSDDDFLIDLVVFGLKLRNAGLSDHDLLVHLSEVLAGNIYALEGGHSTIYEELEVYMTVIRYTFETAPFGDFIPTHCYPTKQPSTLAFQAKQQLNPFFLPWALRGIFTDPAISTHYSAELEQLLSLFRQWNPTSTRLKELKFRLEPLLTLPI</sequence>
<protein>
    <recommendedName>
        <fullName evidence="2">YMC020W-like alpha/beta hydrolase domain-containing protein</fullName>
    </recommendedName>
</protein>
<evidence type="ECO:0000313" key="3">
    <source>
        <dbReference type="EMBL" id="OBZ83772.1"/>
    </source>
</evidence>
<dbReference type="InterPro" id="IPR058933">
    <property type="entry name" value="YMC020W-like_ab_hydrolase"/>
</dbReference>
<dbReference type="PANTHER" id="PTHR47349">
    <property type="entry name" value="CHROMOSOME 8, WHOLE GENOME SHOTGUN SEQUENCE"/>
    <property type="match status" value="1"/>
</dbReference>